<evidence type="ECO:0000313" key="6">
    <source>
        <dbReference type="EMBL" id="KAF9076650.1"/>
    </source>
</evidence>
<keyword evidence="3" id="KW-0539">Nucleus</keyword>
<keyword evidence="2" id="KW-0479">Metal-binding</keyword>
<protein>
    <recommendedName>
        <fullName evidence="5">JmjC domain-containing protein</fullName>
    </recommendedName>
</protein>
<evidence type="ECO:0000256" key="3">
    <source>
        <dbReference type="ARBA" id="ARBA00023242"/>
    </source>
</evidence>
<dbReference type="SMART" id="SM00558">
    <property type="entry name" value="JmjC"/>
    <property type="match status" value="1"/>
</dbReference>
<gene>
    <name evidence="6" type="ORF">BDP27DRAFT_1313682</name>
</gene>
<dbReference type="EMBL" id="JADNRY010000006">
    <property type="protein sequence ID" value="KAF9076650.1"/>
    <property type="molecule type" value="Genomic_DNA"/>
</dbReference>
<dbReference type="GO" id="GO:0006357">
    <property type="term" value="P:regulation of transcription by RNA polymerase II"/>
    <property type="evidence" value="ECO:0007669"/>
    <property type="project" value="TreeGrafter"/>
</dbReference>
<keyword evidence="7" id="KW-1185">Reference proteome</keyword>
<evidence type="ECO:0000259" key="5">
    <source>
        <dbReference type="PROSITE" id="PS51184"/>
    </source>
</evidence>
<feature type="region of interest" description="Disordered" evidence="4">
    <location>
        <begin position="581"/>
        <end position="621"/>
    </location>
</feature>
<dbReference type="Proteomes" id="UP000772434">
    <property type="component" value="Unassembled WGS sequence"/>
</dbReference>
<dbReference type="Pfam" id="PF02373">
    <property type="entry name" value="JmjC"/>
    <property type="match status" value="1"/>
</dbReference>
<feature type="region of interest" description="Disordered" evidence="4">
    <location>
        <begin position="484"/>
        <end position="539"/>
    </location>
</feature>
<dbReference type="GO" id="GO:0000785">
    <property type="term" value="C:chromatin"/>
    <property type="evidence" value="ECO:0007669"/>
    <property type="project" value="TreeGrafter"/>
</dbReference>
<evidence type="ECO:0000256" key="1">
    <source>
        <dbReference type="ARBA" id="ARBA00004123"/>
    </source>
</evidence>
<dbReference type="InterPro" id="IPR003347">
    <property type="entry name" value="JmjC_dom"/>
</dbReference>
<dbReference type="PROSITE" id="PS51184">
    <property type="entry name" value="JMJC"/>
    <property type="match status" value="1"/>
</dbReference>
<evidence type="ECO:0000256" key="2">
    <source>
        <dbReference type="ARBA" id="ARBA00022723"/>
    </source>
</evidence>
<dbReference type="SUPFAM" id="SSF51197">
    <property type="entry name" value="Clavaminate synthase-like"/>
    <property type="match status" value="1"/>
</dbReference>
<evidence type="ECO:0000256" key="4">
    <source>
        <dbReference type="SAM" id="MobiDB-lite"/>
    </source>
</evidence>
<dbReference type="AlphaFoldDB" id="A0A9P5UDX6"/>
<dbReference type="PANTHER" id="PTHR12549:SF38">
    <property type="entry name" value="JMJC DOMAIN-CONTAINING HISTONE DEMETHYLASE 2, ISOFORM A"/>
    <property type="match status" value="1"/>
</dbReference>
<dbReference type="Gene3D" id="2.60.120.650">
    <property type="entry name" value="Cupin"/>
    <property type="match status" value="1"/>
</dbReference>
<feature type="compositionally biased region" description="Polar residues" evidence="4">
    <location>
        <begin position="605"/>
        <end position="616"/>
    </location>
</feature>
<feature type="compositionally biased region" description="Polar residues" evidence="4">
    <location>
        <begin position="587"/>
        <end position="596"/>
    </location>
</feature>
<name>A0A9P5UDX6_9AGAR</name>
<comment type="caution">
    <text evidence="6">The sequence shown here is derived from an EMBL/GenBank/DDBJ whole genome shotgun (WGS) entry which is preliminary data.</text>
</comment>
<reference evidence="6" key="1">
    <citation type="submission" date="2020-11" db="EMBL/GenBank/DDBJ databases">
        <authorList>
            <consortium name="DOE Joint Genome Institute"/>
            <person name="Ahrendt S."/>
            <person name="Riley R."/>
            <person name="Andreopoulos W."/>
            <person name="Labutti K."/>
            <person name="Pangilinan J."/>
            <person name="Ruiz-Duenas F.J."/>
            <person name="Barrasa J.M."/>
            <person name="Sanchez-Garcia M."/>
            <person name="Camarero S."/>
            <person name="Miyauchi S."/>
            <person name="Serrano A."/>
            <person name="Linde D."/>
            <person name="Babiker R."/>
            <person name="Drula E."/>
            <person name="Ayuso-Fernandez I."/>
            <person name="Pacheco R."/>
            <person name="Padilla G."/>
            <person name="Ferreira P."/>
            <person name="Barriuso J."/>
            <person name="Kellner H."/>
            <person name="Castanera R."/>
            <person name="Alfaro M."/>
            <person name="Ramirez L."/>
            <person name="Pisabarro A.G."/>
            <person name="Kuo A."/>
            <person name="Tritt A."/>
            <person name="Lipzen A."/>
            <person name="He G."/>
            <person name="Yan M."/>
            <person name="Ng V."/>
            <person name="Cullen D."/>
            <person name="Martin F."/>
            <person name="Rosso M.-N."/>
            <person name="Henrissat B."/>
            <person name="Hibbett D."/>
            <person name="Martinez A.T."/>
            <person name="Grigoriev I.V."/>
        </authorList>
    </citation>
    <scope>NUCLEOTIDE SEQUENCE</scope>
    <source>
        <strain evidence="6">AH 40177</strain>
    </source>
</reference>
<evidence type="ECO:0000313" key="7">
    <source>
        <dbReference type="Proteomes" id="UP000772434"/>
    </source>
</evidence>
<feature type="domain" description="JmjC" evidence="5">
    <location>
        <begin position="757"/>
        <end position="928"/>
    </location>
</feature>
<accession>A0A9P5UDX6</accession>
<feature type="compositionally biased region" description="Polar residues" evidence="4">
    <location>
        <begin position="495"/>
        <end position="504"/>
    </location>
</feature>
<proteinExistence type="predicted"/>
<dbReference type="InterPro" id="IPR045109">
    <property type="entry name" value="LSDs-like"/>
</dbReference>
<dbReference type="GO" id="GO:0000118">
    <property type="term" value="C:histone deacetylase complex"/>
    <property type="evidence" value="ECO:0007669"/>
    <property type="project" value="TreeGrafter"/>
</dbReference>
<comment type="subcellular location">
    <subcellularLocation>
        <location evidence="1">Nucleus</location>
    </subcellularLocation>
</comment>
<dbReference type="OrthoDB" id="1667110at2759"/>
<sequence>MSVGYHGQIPVRTLQIPKTNLSQILNPPAQIQAPGPHQVPQGHVHQHQQYRNLDYAQPQEQWNSRNDQELTSNRYEGYYTNGGEQWGTNISALSGDRDYPNQQAPRVALDQQHHHSMFLDSTQSPLQLQERASTRIQAAISTAQSLYPHGPANVHNDQGQPSRKRNASSEASGSSHPKKLKKTPSTVPPNRGYTKKKRTEDEALRIRNGYLASKVTYVSEKGKESSASDRMRMLKPAESSSSPFASLTPDLQTSRCMSAKYKTEDFPRCVSCVRRWAGDTCRFHGLRIFLKNEKKEIVGTSFVNNQKAEKPMIDFPNTWNVSLLDKDVLWTMRVTARHLLPILQQERKHVDTQQIIYRPREVDVRATCDTCMTSLFCCSWMCRLCGRESCADCYEEVVTLTSDPIADLKNADPTPELQSIIASRIAAQQARRERQNHSNPFFLSCTKREEHRAEEFTPVSRFCLKELDEAIKDMETVLKQEDEENQALDEHRESGSSASDSTGVRTPPDLTVTASGSKDIGYGHHYPELQSRNQQPYRPYHHQPYVSQLQTAHAPHFQPQIECPSLEQPSHQSQLHAYSYDAFSDPSPATQIQSASYHLPPQSQPNPTATPQSLYQPPSHLPDIPLHPIPTFSFDNLTPSTFQSMWREGIPMLVTDVGQRFRINWTPEYFMKTYGDRDCLIIECQSDANKRVTVGEFFAEFGKYESRETEGGAADNMCSKGEIWKLKDWPPSADFQTTFPELYDDFSQAVPIPNYVRRDGSLNIASHFPRNAVAPDLGPKMYNAMASKENIGSKGSTRLHMDMADALNVMTYAANCPDGSSGCAAWDLFRAEDSVKLRDYLKKKFPGALPTDPIHGQQVYLDPLMRRELAEECGVYSFRVYQRPGEAVFIPAGCAHQVCNLADCIKVAVDFVSPENVERCEQLTREFREQNQSKVWKEDILQLKSMMWFAWLSCSQQRDERKTRAEGAIGSE</sequence>
<dbReference type="GO" id="GO:0046872">
    <property type="term" value="F:metal ion binding"/>
    <property type="evidence" value="ECO:0007669"/>
    <property type="project" value="UniProtKB-KW"/>
</dbReference>
<dbReference type="GO" id="GO:0032454">
    <property type="term" value="F:histone H3K9 demethylase activity"/>
    <property type="evidence" value="ECO:0007669"/>
    <property type="project" value="InterPro"/>
</dbReference>
<feature type="region of interest" description="Disordered" evidence="4">
    <location>
        <begin position="145"/>
        <end position="201"/>
    </location>
</feature>
<organism evidence="6 7">
    <name type="scientific">Rhodocollybia butyracea</name>
    <dbReference type="NCBI Taxonomy" id="206335"/>
    <lineage>
        <taxon>Eukaryota</taxon>
        <taxon>Fungi</taxon>
        <taxon>Dikarya</taxon>
        <taxon>Basidiomycota</taxon>
        <taxon>Agaricomycotina</taxon>
        <taxon>Agaricomycetes</taxon>
        <taxon>Agaricomycetidae</taxon>
        <taxon>Agaricales</taxon>
        <taxon>Marasmiineae</taxon>
        <taxon>Omphalotaceae</taxon>
        <taxon>Rhodocollybia</taxon>
    </lineage>
</organism>
<dbReference type="GO" id="GO:0003712">
    <property type="term" value="F:transcription coregulator activity"/>
    <property type="evidence" value="ECO:0007669"/>
    <property type="project" value="TreeGrafter"/>
</dbReference>
<dbReference type="GO" id="GO:0031490">
    <property type="term" value="F:chromatin DNA binding"/>
    <property type="evidence" value="ECO:0007669"/>
    <property type="project" value="TreeGrafter"/>
</dbReference>
<dbReference type="PANTHER" id="PTHR12549">
    <property type="entry name" value="JMJC DOMAIN-CONTAINING HISTONE DEMETHYLATION PROTEIN"/>
    <property type="match status" value="1"/>
</dbReference>